<dbReference type="PANTHER" id="PTHR43806">
    <property type="entry name" value="PEPTIDASE S8"/>
    <property type="match status" value="1"/>
</dbReference>
<evidence type="ECO:0000256" key="2">
    <source>
        <dbReference type="ARBA" id="ARBA00022670"/>
    </source>
</evidence>
<feature type="region of interest" description="Disordered" evidence="8">
    <location>
        <begin position="489"/>
        <end position="510"/>
    </location>
</feature>
<evidence type="ECO:0000256" key="1">
    <source>
        <dbReference type="ARBA" id="ARBA00011073"/>
    </source>
</evidence>
<evidence type="ECO:0000256" key="7">
    <source>
        <dbReference type="RuleBase" id="RU003355"/>
    </source>
</evidence>
<evidence type="ECO:0000256" key="5">
    <source>
        <dbReference type="PIRSR" id="PIRSR615500-1"/>
    </source>
</evidence>
<gene>
    <name evidence="10" type="ORF">D5H75_14730</name>
</gene>
<name>A0A3A4AYZ9_9ACTN</name>
<keyword evidence="3 6" id="KW-0378">Hydrolase</keyword>
<dbReference type="GO" id="GO:0006508">
    <property type="term" value="P:proteolysis"/>
    <property type="evidence" value="ECO:0007669"/>
    <property type="project" value="UniProtKB-KW"/>
</dbReference>
<evidence type="ECO:0000256" key="3">
    <source>
        <dbReference type="ARBA" id="ARBA00022801"/>
    </source>
</evidence>
<accession>A0A3A4AYZ9</accession>
<dbReference type="InterPro" id="IPR036852">
    <property type="entry name" value="Peptidase_S8/S53_dom_sf"/>
</dbReference>
<evidence type="ECO:0000256" key="4">
    <source>
        <dbReference type="ARBA" id="ARBA00022825"/>
    </source>
</evidence>
<dbReference type="InterPro" id="IPR050131">
    <property type="entry name" value="Peptidase_S8_subtilisin-like"/>
</dbReference>
<dbReference type="PROSITE" id="PS51892">
    <property type="entry name" value="SUBTILASE"/>
    <property type="match status" value="1"/>
</dbReference>
<dbReference type="OrthoDB" id="9813435at2"/>
<dbReference type="SUPFAM" id="SSF52743">
    <property type="entry name" value="Subtilisin-like"/>
    <property type="match status" value="1"/>
</dbReference>
<feature type="domain" description="Peptidase S8/S53" evidence="9">
    <location>
        <begin position="127"/>
        <end position="324"/>
    </location>
</feature>
<evidence type="ECO:0000256" key="8">
    <source>
        <dbReference type="SAM" id="MobiDB-lite"/>
    </source>
</evidence>
<dbReference type="InterPro" id="IPR023828">
    <property type="entry name" value="Peptidase_S8_Ser-AS"/>
</dbReference>
<dbReference type="PROSITE" id="PS00136">
    <property type="entry name" value="SUBTILASE_ASP"/>
    <property type="match status" value="1"/>
</dbReference>
<organism evidence="10 11">
    <name type="scientific">Bailinhaonella thermotolerans</name>
    <dbReference type="NCBI Taxonomy" id="1070861"/>
    <lineage>
        <taxon>Bacteria</taxon>
        <taxon>Bacillati</taxon>
        <taxon>Actinomycetota</taxon>
        <taxon>Actinomycetes</taxon>
        <taxon>Streptosporangiales</taxon>
        <taxon>Streptosporangiaceae</taxon>
        <taxon>Bailinhaonella</taxon>
    </lineage>
</organism>
<feature type="compositionally biased region" description="Low complexity" evidence="8">
    <location>
        <begin position="629"/>
        <end position="640"/>
    </location>
</feature>
<evidence type="ECO:0000313" key="10">
    <source>
        <dbReference type="EMBL" id="RJL32736.1"/>
    </source>
</evidence>
<evidence type="ECO:0000259" key="9">
    <source>
        <dbReference type="Pfam" id="PF00082"/>
    </source>
</evidence>
<dbReference type="GO" id="GO:0004252">
    <property type="term" value="F:serine-type endopeptidase activity"/>
    <property type="evidence" value="ECO:0007669"/>
    <property type="project" value="UniProtKB-UniRule"/>
</dbReference>
<feature type="compositionally biased region" description="Gly residues" evidence="8">
    <location>
        <begin position="613"/>
        <end position="623"/>
    </location>
</feature>
<protein>
    <submittedName>
        <fullName evidence="10">Peptidase S8</fullName>
    </submittedName>
</protein>
<evidence type="ECO:0000256" key="6">
    <source>
        <dbReference type="PROSITE-ProRule" id="PRU01240"/>
    </source>
</evidence>
<reference evidence="10 11" key="1">
    <citation type="submission" date="2018-09" db="EMBL/GenBank/DDBJ databases">
        <title>YIM 75507 draft genome.</title>
        <authorList>
            <person name="Tang S."/>
            <person name="Feng Y."/>
        </authorList>
    </citation>
    <scope>NUCLEOTIDE SEQUENCE [LARGE SCALE GENOMIC DNA]</scope>
    <source>
        <strain evidence="10 11">YIM 75507</strain>
    </source>
</reference>
<dbReference type="InterPro" id="IPR015500">
    <property type="entry name" value="Peptidase_S8_subtilisin-rel"/>
</dbReference>
<dbReference type="AlphaFoldDB" id="A0A3A4AYZ9"/>
<dbReference type="InterPro" id="IPR023827">
    <property type="entry name" value="Peptidase_S8_Asp-AS"/>
</dbReference>
<feature type="active site" description="Charge relay system" evidence="5 6">
    <location>
        <position position="533"/>
    </location>
</feature>
<comment type="similarity">
    <text evidence="1 6 7">Belongs to the peptidase S8 family.</text>
</comment>
<feature type="region of interest" description="Disordered" evidence="8">
    <location>
        <begin position="601"/>
        <end position="640"/>
    </location>
</feature>
<dbReference type="Gene3D" id="2.60.120.1290">
    <property type="match status" value="1"/>
</dbReference>
<dbReference type="PRINTS" id="PR00723">
    <property type="entry name" value="SUBTILISIN"/>
</dbReference>
<sequence length="640" mass="66290">MYIETTDIYPDMDPRLQRALDRRERGDTTVATASSEEDEIGVLALVDDVDRFADRDGVRLGAVIGEVDGRLLVTARVPLSRVEEVRRAPGVRSMKCAQPLRPTLQATVPEIRADRASAPPGSLAGGGAGVLVGVVDTGLDFAHRNFRRADGSTRVVAIWDQSGASTPGSPFGYGRRHGAADIDRALGQADPYEALGYGPVPDQPGRPKGTHGTHVCDIAAGNGLGSGVAGVAPEADIAFAEPAVSDVAWQGQEVVGQFFGDSVQLLEAVRFLFNEAGERPCVVNISLGTHGGPHDGSSLAERGIDAMIAERPGRAVVISAGNSFERGVHAAGTVPPGGRADVRVAVPELLTAQCEVELWYAGGDVFRAELISPGGDVLGPVALGSNARVRADDGTTLLFVSHRANDPGNGDNVLGLFLDERVPPGVWTVRLHGERVVSGGYHAWIERNDSSQASFAGEPRDDSHTIGSISCGRLALAVGSYDAHVPGRPLSRFTASGPTRDGRAKPELSAPGHDVFAAHSRTGTGVVRKSGTSMAAPAVAGLAALVLAEARARGVSLPAGALRSVLTETARVDPPPVVWDPRYGHGRADAAECLRAVRELSPAGEPSGPGCPQPGGGQTGLGTSGVEATGLRTGLETTGL</sequence>
<dbReference type="Pfam" id="PF00082">
    <property type="entry name" value="Peptidase_S8"/>
    <property type="match status" value="2"/>
</dbReference>
<keyword evidence="4 6" id="KW-0720">Serine protease</keyword>
<dbReference type="Proteomes" id="UP000265768">
    <property type="component" value="Unassembled WGS sequence"/>
</dbReference>
<dbReference type="InterPro" id="IPR000209">
    <property type="entry name" value="Peptidase_S8/S53_dom"/>
</dbReference>
<proteinExistence type="inferred from homology"/>
<dbReference type="EMBL" id="QZEY01000004">
    <property type="protein sequence ID" value="RJL32736.1"/>
    <property type="molecule type" value="Genomic_DNA"/>
</dbReference>
<feature type="active site" description="Charge relay system" evidence="5 6">
    <location>
        <position position="211"/>
    </location>
</feature>
<keyword evidence="11" id="KW-1185">Reference proteome</keyword>
<feature type="domain" description="Peptidase S8/S53" evidence="9">
    <location>
        <begin position="474"/>
        <end position="586"/>
    </location>
</feature>
<feature type="active site" description="Charge relay system" evidence="5 6">
    <location>
        <position position="136"/>
    </location>
</feature>
<keyword evidence="2 6" id="KW-0645">Protease</keyword>
<dbReference type="PANTHER" id="PTHR43806:SF11">
    <property type="entry name" value="CEREVISIN-RELATED"/>
    <property type="match status" value="1"/>
</dbReference>
<dbReference type="RefSeq" id="WP_119926985.1">
    <property type="nucleotide sequence ID" value="NZ_QZEY01000004.1"/>
</dbReference>
<dbReference type="Gene3D" id="3.40.50.200">
    <property type="entry name" value="Peptidase S8/S53 domain"/>
    <property type="match status" value="1"/>
</dbReference>
<comment type="caution">
    <text evidence="10">The sequence shown here is derived from an EMBL/GenBank/DDBJ whole genome shotgun (WGS) entry which is preliminary data.</text>
</comment>
<evidence type="ECO:0000313" key="11">
    <source>
        <dbReference type="Proteomes" id="UP000265768"/>
    </source>
</evidence>
<dbReference type="PROSITE" id="PS00138">
    <property type="entry name" value="SUBTILASE_SER"/>
    <property type="match status" value="1"/>
</dbReference>